<feature type="transmembrane region" description="Helical" evidence="1">
    <location>
        <begin position="31"/>
        <end position="54"/>
    </location>
</feature>
<dbReference type="InterPro" id="IPR025426">
    <property type="entry name" value="DUF4305"/>
</dbReference>
<keyword evidence="1" id="KW-1133">Transmembrane helix</keyword>
<evidence type="ECO:0000313" key="2">
    <source>
        <dbReference type="EMBL" id="SDB99116.1"/>
    </source>
</evidence>
<evidence type="ECO:0000256" key="1">
    <source>
        <dbReference type="SAM" id="Phobius"/>
    </source>
</evidence>
<organism evidence="2 3">
    <name type="scientific">Shouchella lonarensis</name>
    <dbReference type="NCBI Taxonomy" id="1464122"/>
    <lineage>
        <taxon>Bacteria</taxon>
        <taxon>Bacillati</taxon>
        <taxon>Bacillota</taxon>
        <taxon>Bacilli</taxon>
        <taxon>Bacillales</taxon>
        <taxon>Bacillaceae</taxon>
        <taxon>Shouchella</taxon>
    </lineage>
</organism>
<proteinExistence type="predicted"/>
<dbReference type="Pfam" id="PF14146">
    <property type="entry name" value="DUF4305"/>
    <property type="match status" value="1"/>
</dbReference>
<dbReference type="RefSeq" id="WP_090775341.1">
    <property type="nucleotide sequence ID" value="NZ_FMYM01000004.1"/>
</dbReference>
<keyword evidence="1" id="KW-0812">Transmembrane</keyword>
<keyword evidence="1" id="KW-0472">Membrane</keyword>
<dbReference type="STRING" id="1464122.SAMN05421737_104229"/>
<evidence type="ECO:0000313" key="3">
    <source>
        <dbReference type="Proteomes" id="UP000242662"/>
    </source>
</evidence>
<evidence type="ECO:0008006" key="4">
    <source>
        <dbReference type="Google" id="ProtNLM"/>
    </source>
</evidence>
<feature type="transmembrane region" description="Helical" evidence="1">
    <location>
        <begin position="7"/>
        <end position="25"/>
    </location>
</feature>
<dbReference type="Proteomes" id="UP000242662">
    <property type="component" value="Unassembled WGS sequence"/>
</dbReference>
<name>A0A1G6I036_9BACI</name>
<dbReference type="OrthoDB" id="2355666at2"/>
<protein>
    <recommendedName>
        <fullName evidence="4">DUF4305 domain-containing protein</fullName>
    </recommendedName>
</protein>
<reference evidence="3" key="1">
    <citation type="submission" date="2016-09" db="EMBL/GenBank/DDBJ databases">
        <authorList>
            <person name="Varghese N."/>
            <person name="Submissions S."/>
        </authorList>
    </citation>
    <scope>NUCLEOTIDE SEQUENCE [LARGE SCALE GENOMIC DNA]</scope>
    <source>
        <strain evidence="3">25nlg</strain>
    </source>
</reference>
<sequence>MKISPYVLGVLFFAMGFAFIFFAVNRVNEEGWGFFAILFSFIAAHAFLTSYRYVHFGLLLNKKKK</sequence>
<dbReference type="AlphaFoldDB" id="A0A1G6I036"/>
<accession>A0A1G6I036</accession>
<gene>
    <name evidence="2" type="ORF">SAMN05421737_104229</name>
</gene>
<dbReference type="EMBL" id="FMYM01000004">
    <property type="protein sequence ID" value="SDB99116.1"/>
    <property type="molecule type" value="Genomic_DNA"/>
</dbReference>
<keyword evidence="3" id="KW-1185">Reference proteome</keyword>